<evidence type="ECO:0000313" key="3">
    <source>
        <dbReference type="Proteomes" id="UP000218896"/>
    </source>
</evidence>
<feature type="domain" description="HD-GYP" evidence="1">
    <location>
        <begin position="149"/>
        <end position="344"/>
    </location>
</feature>
<proteinExistence type="predicted"/>
<dbReference type="Pfam" id="PF11871">
    <property type="entry name" value="DUF3391"/>
    <property type="match status" value="1"/>
</dbReference>
<dbReference type="SUPFAM" id="SSF109604">
    <property type="entry name" value="HD-domain/PDEase-like"/>
    <property type="match status" value="1"/>
</dbReference>
<dbReference type="Pfam" id="PF13487">
    <property type="entry name" value="HD_5"/>
    <property type="match status" value="1"/>
</dbReference>
<comment type="caution">
    <text evidence="2">The sequence shown here is derived from an EMBL/GenBank/DDBJ whole genome shotgun (WGS) entry which is preliminary data.</text>
</comment>
<dbReference type="PROSITE" id="PS51832">
    <property type="entry name" value="HD_GYP"/>
    <property type="match status" value="1"/>
</dbReference>
<dbReference type="PANTHER" id="PTHR45228:SF4">
    <property type="entry name" value="LIPOPROTEIN"/>
    <property type="match status" value="1"/>
</dbReference>
<evidence type="ECO:0000313" key="2">
    <source>
        <dbReference type="EMBL" id="PAU80370.1"/>
    </source>
</evidence>
<protein>
    <submittedName>
        <fullName evidence="2">Phosphohydrolase</fullName>
    </submittedName>
</protein>
<gene>
    <name evidence="2" type="ORF">CK501_07935</name>
</gene>
<dbReference type="CDD" id="cd00077">
    <property type="entry name" value="HDc"/>
    <property type="match status" value="1"/>
</dbReference>
<reference evidence="2 3" key="1">
    <citation type="submission" date="2017-08" db="EMBL/GenBank/DDBJ databases">
        <title>Halovibrio sewagensis sp. nov., isolated from wastewater of high salinity.</title>
        <authorList>
            <person name="Dong X."/>
            <person name="Zhang G."/>
        </authorList>
    </citation>
    <scope>NUCLEOTIDE SEQUENCE [LARGE SCALE GENOMIC DNA]</scope>
    <source>
        <strain evidence="2 3">YL5-2</strain>
    </source>
</reference>
<accession>A0A2A2F6D0</accession>
<sequence length="433" mass="48686">MGVQRRKISVKELEIGMFVADLDRPWHETPFPIQGFYIRNQQELDELTRHCRHVHVDVAEKRESKAADSSGAAARRDSSDGKVIKLPAIKVRNPHHYETTRPLRKEIRDVQPVLDGVEKALDKVNETLAAGESEVDVAEVSSVARTMAESVARNPDALLWLSRVQSRDDYSYRHSLNISIWALLLGRQLGLDPDVLHKLSLGALLSHIGKARLPEGMQVPERELTAEQWQTYCRYPEVGARLAAASGLPRVVVNVIRYHRERHNGTGFPQQVNGEHIPLLAKLVGLVDYYETLIEPRDRRSQLTPAQAVSRLFECRNSQFQEDLVEQFIQAVGVYPTGTIVELATREVAVVVSHTPKRRLWPSVMVLTDTDKKPLQQGHIVDLAKQNEEAADANARIVDCKPFGYGGIDPSQYEVTGAAARQRSRWSLKGLFS</sequence>
<dbReference type="AlphaFoldDB" id="A0A2A2F6D0"/>
<keyword evidence="2" id="KW-0378">Hydrolase</keyword>
<dbReference type="InterPro" id="IPR037522">
    <property type="entry name" value="HD_GYP_dom"/>
</dbReference>
<evidence type="ECO:0000259" key="1">
    <source>
        <dbReference type="PROSITE" id="PS51832"/>
    </source>
</evidence>
<name>A0A2A2F6D0_9GAMM</name>
<dbReference type="InterPro" id="IPR021812">
    <property type="entry name" value="DUF3391"/>
</dbReference>
<dbReference type="OrthoDB" id="9816273at2"/>
<dbReference type="GO" id="GO:0008081">
    <property type="term" value="F:phosphoric diester hydrolase activity"/>
    <property type="evidence" value="ECO:0007669"/>
    <property type="project" value="UniProtKB-ARBA"/>
</dbReference>
<keyword evidence="3" id="KW-1185">Reference proteome</keyword>
<dbReference type="RefSeq" id="WP_095617213.1">
    <property type="nucleotide sequence ID" value="NZ_NSKD01000003.1"/>
</dbReference>
<dbReference type="InterPro" id="IPR003607">
    <property type="entry name" value="HD/PDEase_dom"/>
</dbReference>
<dbReference type="Gene3D" id="1.10.3210.10">
    <property type="entry name" value="Hypothetical protein af1432"/>
    <property type="match status" value="1"/>
</dbReference>
<dbReference type="InterPro" id="IPR052020">
    <property type="entry name" value="Cyclic_di-GMP/3'3'-cGAMP_PDE"/>
</dbReference>
<dbReference type="PANTHER" id="PTHR45228">
    <property type="entry name" value="CYCLIC DI-GMP PHOSPHODIESTERASE TM_0186-RELATED"/>
    <property type="match status" value="1"/>
</dbReference>
<organism evidence="2 3">
    <name type="scientific">Halovibrio salipaludis</name>
    <dbReference type="NCBI Taxonomy" id="2032626"/>
    <lineage>
        <taxon>Bacteria</taxon>
        <taxon>Pseudomonadati</taxon>
        <taxon>Pseudomonadota</taxon>
        <taxon>Gammaproteobacteria</taxon>
        <taxon>Oceanospirillales</taxon>
        <taxon>Halomonadaceae</taxon>
        <taxon>Halovibrio</taxon>
    </lineage>
</organism>
<dbReference type="Proteomes" id="UP000218896">
    <property type="component" value="Unassembled WGS sequence"/>
</dbReference>
<dbReference type="EMBL" id="NSKD01000003">
    <property type="protein sequence ID" value="PAU80370.1"/>
    <property type="molecule type" value="Genomic_DNA"/>
</dbReference>